<dbReference type="GO" id="GO:0004519">
    <property type="term" value="F:endonuclease activity"/>
    <property type="evidence" value="ECO:0007669"/>
    <property type="project" value="UniProtKB-KW"/>
</dbReference>
<evidence type="ECO:0000256" key="5">
    <source>
        <dbReference type="ARBA" id="ARBA00023268"/>
    </source>
</evidence>
<keyword evidence="2" id="KW-0548">Nucleotidyltransferase</keyword>
<evidence type="ECO:0000259" key="6">
    <source>
        <dbReference type="Pfam" id="PF17919"/>
    </source>
</evidence>
<dbReference type="EMBL" id="JAIWQS010000002">
    <property type="protein sequence ID" value="KAJ8772223.1"/>
    <property type="molecule type" value="Genomic_DNA"/>
</dbReference>
<dbReference type="Gene3D" id="3.30.70.270">
    <property type="match status" value="1"/>
</dbReference>
<reference evidence="7 8" key="1">
    <citation type="submission" date="2021-09" db="EMBL/GenBank/DDBJ databases">
        <title>Genomic insights and catalytic innovation underlie evolution of tropane alkaloids biosynthesis.</title>
        <authorList>
            <person name="Wang Y.-J."/>
            <person name="Tian T."/>
            <person name="Huang J.-P."/>
            <person name="Huang S.-X."/>
        </authorList>
    </citation>
    <scope>NUCLEOTIDE SEQUENCE [LARGE SCALE GENOMIC DNA]</scope>
    <source>
        <strain evidence="7">KIB-2018</strain>
        <tissue evidence="7">Leaf</tissue>
    </source>
</reference>
<protein>
    <recommendedName>
        <fullName evidence="6">Reverse transcriptase/retrotransposon-derived protein RNase H-like domain-containing protein</fullName>
    </recommendedName>
</protein>
<dbReference type="Proteomes" id="UP001159364">
    <property type="component" value="Linkage Group LG02"/>
</dbReference>
<keyword evidence="5" id="KW-0511">Multifunctional enzyme</keyword>
<feature type="domain" description="Reverse transcriptase/retrotransposon-derived protein RNase H-like" evidence="6">
    <location>
        <begin position="205"/>
        <end position="299"/>
    </location>
</feature>
<accession>A0AAV8U1L0</accession>
<dbReference type="Pfam" id="PF08284">
    <property type="entry name" value="RVP_2"/>
    <property type="match status" value="1"/>
</dbReference>
<keyword evidence="8" id="KW-1185">Reference proteome</keyword>
<dbReference type="SUPFAM" id="SSF56672">
    <property type="entry name" value="DNA/RNA polymerases"/>
    <property type="match status" value="1"/>
</dbReference>
<evidence type="ECO:0000256" key="1">
    <source>
        <dbReference type="ARBA" id="ARBA00022679"/>
    </source>
</evidence>
<gene>
    <name evidence="7" type="ORF">K2173_027400</name>
</gene>
<evidence type="ECO:0000313" key="7">
    <source>
        <dbReference type="EMBL" id="KAJ8772223.1"/>
    </source>
</evidence>
<dbReference type="InterPro" id="IPR021109">
    <property type="entry name" value="Peptidase_aspartic_dom_sf"/>
</dbReference>
<dbReference type="PANTHER" id="PTHR37984:SF5">
    <property type="entry name" value="PROTEIN NYNRIN-LIKE"/>
    <property type="match status" value="1"/>
</dbReference>
<dbReference type="InterPro" id="IPR043128">
    <property type="entry name" value="Rev_trsase/Diguanyl_cyclase"/>
</dbReference>
<organism evidence="7 8">
    <name type="scientific">Erythroxylum novogranatense</name>
    <dbReference type="NCBI Taxonomy" id="1862640"/>
    <lineage>
        <taxon>Eukaryota</taxon>
        <taxon>Viridiplantae</taxon>
        <taxon>Streptophyta</taxon>
        <taxon>Embryophyta</taxon>
        <taxon>Tracheophyta</taxon>
        <taxon>Spermatophyta</taxon>
        <taxon>Magnoliopsida</taxon>
        <taxon>eudicotyledons</taxon>
        <taxon>Gunneridae</taxon>
        <taxon>Pentapetalae</taxon>
        <taxon>rosids</taxon>
        <taxon>fabids</taxon>
        <taxon>Malpighiales</taxon>
        <taxon>Erythroxylaceae</taxon>
        <taxon>Erythroxylum</taxon>
    </lineage>
</organism>
<dbReference type="InterPro" id="IPR043502">
    <property type="entry name" value="DNA/RNA_pol_sf"/>
</dbReference>
<name>A0AAV8U1L0_9ROSI</name>
<keyword evidence="3" id="KW-0540">Nuclease</keyword>
<dbReference type="AlphaFoldDB" id="A0AAV8U1L0"/>
<keyword evidence="4" id="KW-0255">Endonuclease</keyword>
<dbReference type="Pfam" id="PF17919">
    <property type="entry name" value="RT_RNaseH_2"/>
    <property type="match status" value="1"/>
</dbReference>
<evidence type="ECO:0000313" key="8">
    <source>
        <dbReference type="Proteomes" id="UP001159364"/>
    </source>
</evidence>
<evidence type="ECO:0000256" key="3">
    <source>
        <dbReference type="ARBA" id="ARBA00022722"/>
    </source>
</evidence>
<keyword evidence="1" id="KW-0808">Transferase</keyword>
<proteinExistence type="predicted"/>
<dbReference type="CDD" id="cd09274">
    <property type="entry name" value="RNase_HI_RT_Ty3"/>
    <property type="match status" value="1"/>
</dbReference>
<evidence type="ECO:0000256" key="4">
    <source>
        <dbReference type="ARBA" id="ARBA00022759"/>
    </source>
</evidence>
<dbReference type="Gene3D" id="2.40.70.10">
    <property type="entry name" value="Acid Proteases"/>
    <property type="match status" value="1"/>
</dbReference>
<comment type="caution">
    <text evidence="7">The sequence shown here is derived from an EMBL/GenBank/DDBJ whole genome shotgun (WGS) entry which is preliminary data.</text>
</comment>
<dbReference type="InterPro" id="IPR050951">
    <property type="entry name" value="Retrovirus_Pol_polyprotein"/>
</dbReference>
<dbReference type="CDD" id="cd00303">
    <property type="entry name" value="retropepsin_like"/>
    <property type="match status" value="1"/>
</dbReference>
<keyword evidence="4" id="KW-0378">Hydrolase</keyword>
<dbReference type="InterPro" id="IPR041577">
    <property type="entry name" value="RT_RNaseH_2"/>
</dbReference>
<sequence>MDERRKKGLCFNCDEQFVREEEADSDSPPEISLHAITGTRSPQSMRLLGYWRGRQVLILVDSRSTHSFVSDSVVADLQATVDEQDGLRVNVANGEQLHSSGICKGAPIELGSSIFTVDLFVLQLKGFDLVLGVNWLATLGPILWDFYLMWMSFFVNGKQVDLKGINSKSGAQPTLQSLLPSTFVLNYGVIAAPLTAMLRKNSFQWTDDAIKAFEELKSALTTTPILALPNFELLFIIECDASEIGIGVVLLQENKPIAFFSRAMAARHTILPTYERELIGLVKAIKHWQSYLWGKKILVRTDHYILKFLLEQRSLSSPQQHWLSKLLPFDFTVEYKAGKSNTVADALSRRDADQHYLLALSMPQLDLFDEIRHEQQQSTEIQQLLTAQPLVPLAILGQRTRAGKTEVLVHWSQASPADSSWKIVHDMLSRYPDFKLEDKFLKGEGSIVTSPLQVYTRRRKQQPRLMLMEDMDSRHV</sequence>
<dbReference type="GO" id="GO:0016779">
    <property type="term" value="F:nucleotidyltransferase activity"/>
    <property type="evidence" value="ECO:0007669"/>
    <property type="project" value="UniProtKB-KW"/>
</dbReference>
<dbReference type="PANTHER" id="PTHR37984">
    <property type="entry name" value="PROTEIN CBG26694"/>
    <property type="match status" value="1"/>
</dbReference>
<evidence type="ECO:0000256" key="2">
    <source>
        <dbReference type="ARBA" id="ARBA00022695"/>
    </source>
</evidence>